<feature type="signal peptide" evidence="1">
    <location>
        <begin position="1"/>
        <end position="32"/>
    </location>
</feature>
<accession>A0AAX2H4I8</accession>
<dbReference type="EMBL" id="OBKZ01000011">
    <property type="protein sequence ID" value="SOB51094.1"/>
    <property type="molecule type" value="Genomic_DNA"/>
</dbReference>
<evidence type="ECO:0000256" key="1">
    <source>
        <dbReference type="SAM" id="SignalP"/>
    </source>
</evidence>
<feature type="chain" id="PRO_5043533472" evidence="1">
    <location>
        <begin position="33"/>
        <end position="99"/>
    </location>
</feature>
<protein>
    <submittedName>
        <fullName evidence="2">Uncharacterized protein</fullName>
    </submittedName>
</protein>
<gene>
    <name evidence="2" type="ORF">PLUA15_190121</name>
</gene>
<sequence>MLLFKNNKTLLKMNIRLFTFAALALLSSLSHADDLTQNKSGKQNIAERNLIETTRQIVDSVGFVDMDAQSRSFLSTDFKGIPIEDYEDTNDYDAHIDAS</sequence>
<proteinExistence type="predicted"/>
<dbReference type="AlphaFoldDB" id="A0AAX2H4I8"/>
<keyword evidence="1" id="KW-0732">Signal</keyword>
<reference evidence="2 3" key="1">
    <citation type="submission" date="2017-08" db="EMBL/GenBank/DDBJ databases">
        <authorList>
            <person name="Chaillou S."/>
        </authorList>
    </citation>
    <scope>NUCLEOTIDE SEQUENCE [LARGE SCALE GENOMIC DNA]</scope>
    <source>
        <strain evidence="2 3">MFPA15A1205</strain>
    </source>
</reference>
<organism evidence="2 3">
    <name type="scientific">Pseudomonas lundensis</name>
    <dbReference type="NCBI Taxonomy" id="86185"/>
    <lineage>
        <taxon>Bacteria</taxon>
        <taxon>Pseudomonadati</taxon>
        <taxon>Pseudomonadota</taxon>
        <taxon>Gammaproteobacteria</taxon>
        <taxon>Pseudomonadales</taxon>
        <taxon>Pseudomonadaceae</taxon>
        <taxon>Pseudomonas</taxon>
    </lineage>
</organism>
<dbReference type="Proteomes" id="UP000219564">
    <property type="component" value="Unassembled WGS sequence"/>
</dbReference>
<name>A0AAX2H4I8_9PSED</name>
<evidence type="ECO:0000313" key="2">
    <source>
        <dbReference type="EMBL" id="SOB51094.1"/>
    </source>
</evidence>
<evidence type="ECO:0000313" key="3">
    <source>
        <dbReference type="Proteomes" id="UP000219564"/>
    </source>
</evidence>
<comment type="caution">
    <text evidence="2">The sequence shown here is derived from an EMBL/GenBank/DDBJ whole genome shotgun (WGS) entry which is preliminary data.</text>
</comment>